<dbReference type="AlphaFoldDB" id="A0A2A6LNA8"/>
<dbReference type="InterPro" id="IPR008878">
    <property type="entry name" value="Transposase_IS66_Orf2"/>
</dbReference>
<name>A0A2A6LNA8_RHIFR</name>
<sequence>MIQIAAGTKVYLACRPVDMRRGFDGLSAEVVNTLNADPYICVR</sequence>
<dbReference type="EMBL" id="NWTC01000055">
    <property type="protein sequence ID" value="PDT43858.1"/>
    <property type="molecule type" value="Genomic_DNA"/>
</dbReference>
<proteinExistence type="predicted"/>
<evidence type="ECO:0008006" key="3">
    <source>
        <dbReference type="Google" id="ProtNLM"/>
    </source>
</evidence>
<dbReference type="Pfam" id="PF05717">
    <property type="entry name" value="TnpB_IS66"/>
    <property type="match status" value="1"/>
</dbReference>
<reference evidence="1 2" key="1">
    <citation type="submission" date="2017-09" db="EMBL/GenBank/DDBJ databases">
        <title>Comparative genomics of rhizobia isolated from Phaseolus vulgaris in China.</title>
        <authorList>
            <person name="Tong W."/>
        </authorList>
    </citation>
    <scope>NUCLEOTIDE SEQUENCE [LARGE SCALE GENOMIC DNA]</scope>
    <source>
        <strain evidence="1 2">PCH1</strain>
    </source>
</reference>
<comment type="caution">
    <text evidence="1">The sequence shown here is derived from an EMBL/GenBank/DDBJ whole genome shotgun (WGS) entry which is preliminary data.</text>
</comment>
<gene>
    <name evidence="1" type="ORF">CO661_32605</name>
</gene>
<accession>A0A2A6LNA8</accession>
<evidence type="ECO:0000313" key="1">
    <source>
        <dbReference type="EMBL" id="PDT43858.1"/>
    </source>
</evidence>
<organism evidence="1 2">
    <name type="scientific">Rhizobium fredii</name>
    <name type="common">Sinorhizobium fredii</name>
    <dbReference type="NCBI Taxonomy" id="380"/>
    <lineage>
        <taxon>Bacteria</taxon>
        <taxon>Pseudomonadati</taxon>
        <taxon>Pseudomonadota</taxon>
        <taxon>Alphaproteobacteria</taxon>
        <taxon>Hyphomicrobiales</taxon>
        <taxon>Rhizobiaceae</taxon>
        <taxon>Sinorhizobium/Ensifer group</taxon>
        <taxon>Sinorhizobium</taxon>
    </lineage>
</organism>
<dbReference type="RefSeq" id="WP_097588090.1">
    <property type="nucleotide sequence ID" value="NZ_NWTC01000055.1"/>
</dbReference>
<protein>
    <recommendedName>
        <fullName evidence="3">Transposase</fullName>
    </recommendedName>
</protein>
<dbReference type="Proteomes" id="UP000220353">
    <property type="component" value="Unassembled WGS sequence"/>
</dbReference>
<evidence type="ECO:0000313" key="2">
    <source>
        <dbReference type="Proteomes" id="UP000220353"/>
    </source>
</evidence>